<dbReference type="KEGG" id="rcp:RCAP_rcc00972"/>
<evidence type="ECO:0000313" key="2">
    <source>
        <dbReference type="EMBL" id="ADE84735.1"/>
    </source>
</evidence>
<name>D5AQS9_RHOCB</name>
<dbReference type="AlphaFoldDB" id="D5AQS9"/>
<keyword evidence="3" id="KW-1185">Reference proteome</keyword>
<accession>D5AQS9</accession>
<dbReference type="GeneID" id="31489906"/>
<feature type="compositionally biased region" description="Low complexity" evidence="1">
    <location>
        <begin position="46"/>
        <end position="59"/>
    </location>
</feature>
<evidence type="ECO:0000313" key="3">
    <source>
        <dbReference type="Proteomes" id="UP000002361"/>
    </source>
</evidence>
<dbReference type="Proteomes" id="UP000002361">
    <property type="component" value="Chromosome"/>
</dbReference>
<dbReference type="OrthoDB" id="9967426at2"/>
<reference key="1">
    <citation type="submission" date="2008-12" db="EMBL/GenBank/DDBJ databases">
        <title>Complete genome sequence of Rhodobacter capsulatus SB1003.</title>
        <authorList>
            <person name="Strnad H."/>
            <person name="Lapidus A."/>
            <person name="Vlcek C."/>
            <person name="Ulbrich P."/>
            <person name="Paces J."/>
            <person name="Maltsev N."/>
            <person name="Kumar V."/>
            <person name="Kogan Y."/>
            <person name="Milgram A."/>
            <person name="Rebrekov D."/>
            <person name="Mazur M."/>
            <person name="Cox R."/>
            <person name="Kyrpides N."/>
            <person name="Kolar M."/>
            <person name="Sachova J."/>
            <person name="Ridl J."/>
            <person name="Ivanova N."/>
            <person name="Kapatral V."/>
            <person name="Los T."/>
            <person name="Lykidis A."/>
            <person name="Mikhailova N."/>
            <person name="Reznik G."/>
            <person name="Vasieva O."/>
            <person name="Fonstein M."/>
            <person name="Paces V."/>
            <person name="Haselkorn R."/>
        </authorList>
    </citation>
    <scope>NUCLEOTIDE SEQUENCE</scope>
    <source>
        <strain>SB1003</strain>
    </source>
</reference>
<dbReference type="HOGENOM" id="CLU_2846946_0_0_5"/>
<proteinExistence type="predicted"/>
<evidence type="ECO:0000256" key="1">
    <source>
        <dbReference type="SAM" id="MobiDB-lite"/>
    </source>
</evidence>
<feature type="region of interest" description="Disordered" evidence="1">
    <location>
        <begin position="1"/>
        <end position="65"/>
    </location>
</feature>
<gene>
    <name evidence="2" type="ordered locus">RCAP_rcc00972</name>
</gene>
<protein>
    <submittedName>
        <fullName evidence="2">Uncharacterized protein</fullName>
    </submittedName>
</protein>
<dbReference type="EMBL" id="CP001312">
    <property type="protein sequence ID" value="ADE84735.1"/>
    <property type="molecule type" value="Genomic_DNA"/>
</dbReference>
<reference evidence="2 3" key="2">
    <citation type="journal article" date="2010" name="J. Bacteriol.">
        <title>Complete genome sequence of the photosynthetic purple nonsulfur bacterium Rhodobacter capsulatus SB 1003.</title>
        <authorList>
            <person name="Strnad H."/>
            <person name="Lapidus A."/>
            <person name="Paces J."/>
            <person name="Ulbrich P."/>
            <person name="Vlcek C."/>
            <person name="Paces V."/>
            <person name="Haselkorn R."/>
        </authorList>
    </citation>
    <scope>NUCLEOTIDE SEQUENCE [LARGE SCALE GENOMIC DNA]</scope>
    <source>
        <strain evidence="3">ATCC BAA-309 / NBRC 16581 / SB1003</strain>
    </source>
</reference>
<organism evidence="2 3">
    <name type="scientific">Rhodobacter capsulatus (strain ATCC BAA-309 / NBRC 16581 / SB1003)</name>
    <dbReference type="NCBI Taxonomy" id="272942"/>
    <lineage>
        <taxon>Bacteria</taxon>
        <taxon>Pseudomonadati</taxon>
        <taxon>Pseudomonadota</taxon>
        <taxon>Alphaproteobacteria</taxon>
        <taxon>Rhodobacterales</taxon>
        <taxon>Rhodobacter group</taxon>
        <taxon>Rhodobacter</taxon>
    </lineage>
</organism>
<dbReference type="RefSeq" id="WP_013066714.1">
    <property type="nucleotide sequence ID" value="NC_014034.1"/>
</dbReference>
<dbReference type="STRING" id="272942.RCAP_rcc00972"/>
<sequence>MDQPTEGGRYLRDPETGALTRVEEDDAPASETPPSAAGEDQGDLSTDAAADTIPAAPAAQTRKGR</sequence>